<dbReference type="GeneID" id="36347344"/>
<sequence>SPPTRWRALGLFPSNVPIEILRNALIYSVHYGAMPHIARCTGIKNSQPNQQSPQSHACHLLGSRSARSEKRSAPNPGLVSLPAWRLCLASTLLRQI</sequence>
<protein>
    <submittedName>
        <fullName evidence="2">Uncharacterized protein</fullName>
    </submittedName>
</protein>
<evidence type="ECO:0000313" key="2">
    <source>
        <dbReference type="EMBL" id="PON29464.1"/>
    </source>
</evidence>
<gene>
    <name evidence="2" type="ORF">TGAM01_v201713</name>
</gene>
<proteinExistence type="predicted"/>
<organism evidence="2 3">
    <name type="scientific">Trichoderma gamsii</name>
    <dbReference type="NCBI Taxonomy" id="398673"/>
    <lineage>
        <taxon>Eukaryota</taxon>
        <taxon>Fungi</taxon>
        <taxon>Dikarya</taxon>
        <taxon>Ascomycota</taxon>
        <taxon>Pezizomycotina</taxon>
        <taxon>Sordariomycetes</taxon>
        <taxon>Hypocreomycetidae</taxon>
        <taxon>Hypocreales</taxon>
        <taxon>Hypocreaceae</taxon>
        <taxon>Trichoderma</taxon>
    </lineage>
</organism>
<feature type="non-terminal residue" evidence="2">
    <location>
        <position position="1"/>
    </location>
</feature>
<evidence type="ECO:0000313" key="3">
    <source>
        <dbReference type="Proteomes" id="UP000054821"/>
    </source>
</evidence>
<dbReference type="RefSeq" id="XP_024406436.1">
    <property type="nucleotide sequence ID" value="XM_024548825.1"/>
</dbReference>
<feature type="region of interest" description="Disordered" evidence="1">
    <location>
        <begin position="44"/>
        <end position="78"/>
    </location>
</feature>
<name>A0A2P4ZYT4_9HYPO</name>
<comment type="caution">
    <text evidence="2">The sequence shown here is derived from an EMBL/GenBank/DDBJ whole genome shotgun (WGS) entry which is preliminary data.</text>
</comment>
<keyword evidence="3" id="KW-1185">Reference proteome</keyword>
<dbReference type="EMBL" id="JPDN02000004">
    <property type="protein sequence ID" value="PON29464.1"/>
    <property type="molecule type" value="Genomic_DNA"/>
</dbReference>
<feature type="compositionally biased region" description="Low complexity" evidence="1">
    <location>
        <begin position="45"/>
        <end position="55"/>
    </location>
</feature>
<evidence type="ECO:0000256" key="1">
    <source>
        <dbReference type="SAM" id="MobiDB-lite"/>
    </source>
</evidence>
<reference evidence="2 3" key="1">
    <citation type="journal article" date="2016" name="Genome Announc.">
        <title>Draft Whole-Genome Sequence of Trichoderma gamsii T6085, a Promising Biocontrol Agent of Fusarium Head Blight on Wheat.</title>
        <authorList>
            <person name="Baroncelli R."/>
            <person name="Zapparata A."/>
            <person name="Piaggeschi G."/>
            <person name="Sarrocco S."/>
            <person name="Vannacci G."/>
        </authorList>
    </citation>
    <scope>NUCLEOTIDE SEQUENCE [LARGE SCALE GENOMIC DNA]</scope>
    <source>
        <strain evidence="2 3">T6085</strain>
    </source>
</reference>
<accession>A0A2P4ZYT4</accession>
<dbReference type="AlphaFoldDB" id="A0A2P4ZYT4"/>
<dbReference type="Proteomes" id="UP000054821">
    <property type="component" value="Unassembled WGS sequence"/>
</dbReference>